<evidence type="ECO:0008006" key="3">
    <source>
        <dbReference type="Google" id="ProtNLM"/>
    </source>
</evidence>
<protein>
    <recommendedName>
        <fullName evidence="3">RxLR effector candidate protein</fullName>
    </recommendedName>
</protein>
<evidence type="ECO:0000313" key="1">
    <source>
        <dbReference type="EMBL" id="CAI5733591.1"/>
    </source>
</evidence>
<dbReference type="Proteomes" id="UP001162031">
    <property type="component" value="Unassembled WGS sequence"/>
</dbReference>
<accession>A0AAV0U9B8</accession>
<evidence type="ECO:0000313" key="2">
    <source>
        <dbReference type="Proteomes" id="UP001162031"/>
    </source>
</evidence>
<proteinExistence type="predicted"/>
<dbReference type="AlphaFoldDB" id="A0AAV0U9B8"/>
<organism evidence="1 2">
    <name type="scientific">Hyaloperonospora brassicae</name>
    <name type="common">Brassica downy mildew</name>
    <name type="synonym">Peronospora brassicae</name>
    <dbReference type="NCBI Taxonomy" id="162125"/>
    <lineage>
        <taxon>Eukaryota</taxon>
        <taxon>Sar</taxon>
        <taxon>Stramenopiles</taxon>
        <taxon>Oomycota</taxon>
        <taxon>Peronosporomycetes</taxon>
        <taxon>Peronosporales</taxon>
        <taxon>Peronosporaceae</taxon>
        <taxon>Hyaloperonospora</taxon>
    </lineage>
</organism>
<sequence>MTLSAQRKESKRTWPDHFLYVAAIGGARDSADTLVVNEIVNHASAYIEIVIKAKCDPSRIEHLRHAKELAHFAQLIETIATSIGKEVVAEHVDAPSQRKETRKCVKVGHIQANCRSSFSNSTGGGDAARLKDEYSKERVCFWILQSAGRERVEHERVVRTNGTSRATLSKTMRIYENVWILDGE</sequence>
<gene>
    <name evidence="1" type="ORF">HBR001_LOCUS5889</name>
</gene>
<dbReference type="EMBL" id="CANTFL010001207">
    <property type="protein sequence ID" value="CAI5733591.1"/>
    <property type="molecule type" value="Genomic_DNA"/>
</dbReference>
<reference evidence="1" key="1">
    <citation type="submission" date="2022-12" db="EMBL/GenBank/DDBJ databases">
        <authorList>
            <person name="Webb A."/>
        </authorList>
    </citation>
    <scope>NUCLEOTIDE SEQUENCE</scope>
    <source>
        <strain evidence="1">Hp1</strain>
    </source>
</reference>
<name>A0AAV0U9B8_HYABA</name>
<comment type="caution">
    <text evidence="1">The sequence shown here is derived from an EMBL/GenBank/DDBJ whole genome shotgun (WGS) entry which is preliminary data.</text>
</comment>
<keyword evidence="2" id="KW-1185">Reference proteome</keyword>